<evidence type="ECO:0000259" key="4">
    <source>
        <dbReference type="PROSITE" id="PS50932"/>
    </source>
</evidence>
<dbReference type="InterPro" id="IPR010982">
    <property type="entry name" value="Lambda_DNA-bd_dom_sf"/>
</dbReference>
<dbReference type="Pfam" id="PF00356">
    <property type="entry name" value="LacI"/>
    <property type="match status" value="1"/>
</dbReference>
<proteinExistence type="predicted"/>
<dbReference type="AlphaFoldDB" id="A0A380P2S2"/>
<accession>A0A380P2S2</accession>
<dbReference type="EMBL" id="UHIV01000004">
    <property type="protein sequence ID" value="SUP59509.1"/>
    <property type="molecule type" value="Genomic_DNA"/>
</dbReference>
<keyword evidence="3" id="KW-0804">Transcription</keyword>
<dbReference type="Gene3D" id="1.10.260.40">
    <property type="entry name" value="lambda repressor-like DNA-binding domains"/>
    <property type="match status" value="1"/>
</dbReference>
<dbReference type="PANTHER" id="PTHR30146:SF109">
    <property type="entry name" value="HTH-TYPE TRANSCRIPTIONAL REGULATOR GALS"/>
    <property type="match status" value="1"/>
</dbReference>
<keyword evidence="1" id="KW-0805">Transcription regulation</keyword>
<evidence type="ECO:0000256" key="2">
    <source>
        <dbReference type="ARBA" id="ARBA00023125"/>
    </source>
</evidence>
<evidence type="ECO:0000313" key="5">
    <source>
        <dbReference type="EMBL" id="SUP59509.1"/>
    </source>
</evidence>
<dbReference type="SUPFAM" id="SSF47413">
    <property type="entry name" value="lambda repressor-like DNA-binding domains"/>
    <property type="match status" value="1"/>
</dbReference>
<dbReference type="GO" id="GO:0003700">
    <property type="term" value="F:DNA-binding transcription factor activity"/>
    <property type="evidence" value="ECO:0007669"/>
    <property type="project" value="TreeGrafter"/>
</dbReference>
<sequence length="106" mass="12035">MQHWLRPKSARSYRCIRLCGLTRSIYTIADWSDGYYSCRLGEQNEKASIKDVARLADVSIATVSQILNNKGDRFSEATREKVFAARDEVGYVPNISARSLKRVTTC</sequence>
<reference evidence="5 6" key="1">
    <citation type="submission" date="2018-06" db="EMBL/GenBank/DDBJ databases">
        <authorList>
            <consortium name="Pathogen Informatics"/>
            <person name="Doyle S."/>
        </authorList>
    </citation>
    <scope>NUCLEOTIDE SEQUENCE [LARGE SCALE GENOMIC DNA]</scope>
    <source>
        <strain evidence="5 6">NCTC13645</strain>
    </source>
</reference>
<gene>
    <name evidence="5" type="primary">galR</name>
    <name evidence="5" type="ORF">NCTC13645_01766</name>
</gene>
<dbReference type="PRINTS" id="PR00036">
    <property type="entry name" value="HTHLACI"/>
</dbReference>
<feature type="domain" description="HTH lacI-type" evidence="4">
    <location>
        <begin position="47"/>
        <end position="102"/>
    </location>
</feature>
<evidence type="ECO:0000256" key="1">
    <source>
        <dbReference type="ARBA" id="ARBA00023015"/>
    </source>
</evidence>
<dbReference type="PROSITE" id="PS00356">
    <property type="entry name" value="HTH_LACI_1"/>
    <property type="match status" value="1"/>
</dbReference>
<name>A0A380P2S2_WEIVI</name>
<dbReference type="InterPro" id="IPR000843">
    <property type="entry name" value="HTH_LacI"/>
</dbReference>
<keyword evidence="2" id="KW-0238">DNA-binding</keyword>
<dbReference type="SMART" id="SM00354">
    <property type="entry name" value="HTH_LACI"/>
    <property type="match status" value="1"/>
</dbReference>
<protein>
    <submittedName>
        <fullName evidence="5">Galactose operon repressor</fullName>
    </submittedName>
</protein>
<evidence type="ECO:0000313" key="6">
    <source>
        <dbReference type="Proteomes" id="UP000254621"/>
    </source>
</evidence>
<dbReference type="PANTHER" id="PTHR30146">
    <property type="entry name" value="LACI-RELATED TRANSCRIPTIONAL REPRESSOR"/>
    <property type="match status" value="1"/>
</dbReference>
<organism evidence="5 6">
    <name type="scientific">Weissella viridescens</name>
    <name type="common">Lactobacillus viridescens</name>
    <dbReference type="NCBI Taxonomy" id="1629"/>
    <lineage>
        <taxon>Bacteria</taxon>
        <taxon>Bacillati</taxon>
        <taxon>Bacillota</taxon>
        <taxon>Bacilli</taxon>
        <taxon>Lactobacillales</taxon>
        <taxon>Lactobacillaceae</taxon>
        <taxon>Weissella</taxon>
    </lineage>
</organism>
<dbReference type="PROSITE" id="PS50932">
    <property type="entry name" value="HTH_LACI_2"/>
    <property type="match status" value="1"/>
</dbReference>
<evidence type="ECO:0000256" key="3">
    <source>
        <dbReference type="ARBA" id="ARBA00023163"/>
    </source>
</evidence>
<dbReference type="CDD" id="cd01392">
    <property type="entry name" value="HTH_LacI"/>
    <property type="match status" value="1"/>
</dbReference>
<dbReference type="GO" id="GO:0000976">
    <property type="term" value="F:transcription cis-regulatory region binding"/>
    <property type="evidence" value="ECO:0007669"/>
    <property type="project" value="TreeGrafter"/>
</dbReference>
<dbReference type="Proteomes" id="UP000254621">
    <property type="component" value="Unassembled WGS sequence"/>
</dbReference>